<evidence type="ECO:0000313" key="2">
    <source>
        <dbReference type="Proteomes" id="UP000297535"/>
    </source>
</evidence>
<dbReference type="AlphaFoldDB" id="A0A4Z0NWX0"/>
<evidence type="ECO:0008006" key="3">
    <source>
        <dbReference type="Google" id="ProtNLM"/>
    </source>
</evidence>
<accession>A0A4Z0NWX0</accession>
<keyword evidence="2" id="KW-1185">Reference proteome</keyword>
<comment type="caution">
    <text evidence="1">The sequence shown here is derived from an EMBL/GenBank/DDBJ whole genome shotgun (WGS) entry which is preliminary data.</text>
</comment>
<dbReference type="RefSeq" id="WP_135413432.1">
    <property type="nucleotide sequence ID" value="NZ_SRLB01000002.1"/>
</dbReference>
<gene>
    <name evidence="1" type="ORF">EU555_04710</name>
</gene>
<dbReference type="Proteomes" id="UP000297535">
    <property type="component" value="Unassembled WGS sequence"/>
</dbReference>
<organism evidence="1 2">
    <name type="scientific">Methylobacterium nonmethylotrophicum</name>
    <dbReference type="NCBI Taxonomy" id="1141884"/>
    <lineage>
        <taxon>Bacteria</taxon>
        <taxon>Pseudomonadati</taxon>
        <taxon>Pseudomonadota</taxon>
        <taxon>Alphaproteobacteria</taxon>
        <taxon>Hyphomicrobiales</taxon>
        <taxon>Methylobacteriaceae</taxon>
        <taxon>Methylobacterium</taxon>
    </lineage>
</organism>
<reference evidence="1 2" key="1">
    <citation type="submission" date="2019-04" db="EMBL/GenBank/DDBJ databases">
        <authorList>
            <person name="Feng G."/>
            <person name="Zhu H."/>
        </authorList>
    </citation>
    <scope>NUCLEOTIDE SEQUENCE [LARGE SCALE GENOMIC DNA]</scope>
    <source>
        <strain evidence="1 2">6HR-1</strain>
    </source>
</reference>
<protein>
    <recommendedName>
        <fullName evidence="3">Ribbon-helix-helix protein CopG domain-containing protein</fullName>
    </recommendedName>
</protein>
<proteinExistence type="predicted"/>
<sequence>MTDDPRPLLVAFSAGPELAKRIEEEAARSGLSVAEYVKRVVRCGIDLYNPNTIKQFNEQ</sequence>
<evidence type="ECO:0000313" key="1">
    <source>
        <dbReference type="EMBL" id="TGE01970.1"/>
    </source>
</evidence>
<dbReference type="EMBL" id="SRLB01000002">
    <property type="protein sequence ID" value="TGE01970.1"/>
    <property type="molecule type" value="Genomic_DNA"/>
</dbReference>
<name>A0A4Z0NWX0_9HYPH</name>